<reference evidence="3" key="1">
    <citation type="submission" date="2023-03" db="EMBL/GenBank/DDBJ databases">
        <title>Cellulosimicrobium cellulans NBRC 103059.</title>
        <authorList>
            <person name="Ichikawa N."/>
            <person name="Sato H."/>
            <person name="Tonouchi N."/>
        </authorList>
    </citation>
    <scope>NUCLEOTIDE SEQUENCE</scope>
    <source>
        <strain evidence="3">NBRC 103059</strain>
    </source>
</reference>
<feature type="transmembrane region" description="Helical" evidence="2">
    <location>
        <begin position="30"/>
        <end position="51"/>
    </location>
</feature>
<feature type="region of interest" description="Disordered" evidence="1">
    <location>
        <begin position="1"/>
        <end position="24"/>
    </location>
</feature>
<keyword evidence="2" id="KW-1133">Transmembrane helix</keyword>
<comment type="caution">
    <text evidence="3">The sequence shown here is derived from an EMBL/GenBank/DDBJ whole genome shotgun (WGS) entry which is preliminary data.</text>
</comment>
<feature type="compositionally biased region" description="Basic and acidic residues" evidence="1">
    <location>
        <begin position="1"/>
        <end position="23"/>
    </location>
</feature>
<dbReference type="Proteomes" id="UP001165168">
    <property type="component" value="Unassembled WGS sequence"/>
</dbReference>
<evidence type="ECO:0000256" key="2">
    <source>
        <dbReference type="SAM" id="Phobius"/>
    </source>
</evidence>
<accession>A0AAV5P877</accession>
<evidence type="ECO:0000313" key="3">
    <source>
        <dbReference type="EMBL" id="GLY57386.1"/>
    </source>
</evidence>
<keyword evidence="2" id="KW-0472">Membrane</keyword>
<keyword evidence="2" id="KW-0812">Transmembrane</keyword>
<proteinExistence type="predicted"/>
<organism evidence="3 4">
    <name type="scientific">Cellulosimicrobium cellulans</name>
    <name type="common">Arthrobacter luteus</name>
    <dbReference type="NCBI Taxonomy" id="1710"/>
    <lineage>
        <taxon>Bacteria</taxon>
        <taxon>Bacillati</taxon>
        <taxon>Actinomycetota</taxon>
        <taxon>Actinomycetes</taxon>
        <taxon>Micrococcales</taxon>
        <taxon>Promicromonosporaceae</taxon>
        <taxon>Cellulosimicrobium</taxon>
    </lineage>
</organism>
<dbReference type="RefSeq" id="WP_170982145.1">
    <property type="nucleotide sequence ID" value="NZ_BSTG01000002.1"/>
</dbReference>
<name>A0AAV5P877_CELCE</name>
<dbReference type="EMBL" id="BSTG01000002">
    <property type="protein sequence ID" value="GLY57386.1"/>
    <property type="molecule type" value="Genomic_DNA"/>
</dbReference>
<dbReference type="AlphaFoldDB" id="A0AAV5P877"/>
<evidence type="ECO:0000313" key="4">
    <source>
        <dbReference type="Proteomes" id="UP001165168"/>
    </source>
</evidence>
<evidence type="ECO:0000256" key="1">
    <source>
        <dbReference type="SAM" id="MobiDB-lite"/>
    </source>
</evidence>
<sequence length="54" mass="5685">MERQPDDPRREDGSPDDGGRPDGPRSGLVGVLWCVVVIVAVLVVGVAIGMLDGR</sequence>
<protein>
    <submittedName>
        <fullName evidence="3">Uncharacterized protein</fullName>
    </submittedName>
</protein>
<gene>
    <name evidence="3" type="ORF">Ccel01_19880</name>
</gene>